<keyword evidence="2" id="KW-0239">DNA-directed DNA polymerase</keyword>
<dbReference type="PANTHER" id="PTHR11669">
    <property type="entry name" value="REPLICATION FACTOR C / DNA POLYMERASE III GAMMA-TAU SUBUNIT"/>
    <property type="match status" value="1"/>
</dbReference>
<name>A0AA41W6Y2_9GAMM</name>
<evidence type="ECO:0000256" key="2">
    <source>
        <dbReference type="ARBA" id="ARBA00022932"/>
    </source>
</evidence>
<comment type="catalytic activity">
    <reaction evidence="3">
        <text>DNA(n) + a 2'-deoxyribonucleoside 5'-triphosphate = DNA(n+1) + diphosphate</text>
        <dbReference type="Rhea" id="RHEA:22508"/>
        <dbReference type="Rhea" id="RHEA-COMP:17339"/>
        <dbReference type="Rhea" id="RHEA-COMP:17340"/>
        <dbReference type="ChEBI" id="CHEBI:33019"/>
        <dbReference type="ChEBI" id="CHEBI:61560"/>
        <dbReference type="ChEBI" id="CHEBI:173112"/>
        <dbReference type="EC" id="2.7.7.7"/>
    </reaction>
</comment>
<evidence type="ECO:0000256" key="1">
    <source>
        <dbReference type="ARBA" id="ARBA00012417"/>
    </source>
</evidence>
<dbReference type="InterPro" id="IPR004622">
    <property type="entry name" value="DNA_pol_HolB"/>
</dbReference>
<dbReference type="InterPro" id="IPR027417">
    <property type="entry name" value="P-loop_NTPase"/>
</dbReference>
<dbReference type="GO" id="GO:0006261">
    <property type="term" value="P:DNA-templated DNA replication"/>
    <property type="evidence" value="ECO:0007669"/>
    <property type="project" value="TreeGrafter"/>
</dbReference>
<proteinExistence type="predicted"/>
<dbReference type="NCBIfam" id="TIGR00678">
    <property type="entry name" value="holB"/>
    <property type="match status" value="1"/>
</dbReference>
<dbReference type="InterPro" id="IPR050238">
    <property type="entry name" value="DNA_Rep/Repair_Clamp_Loader"/>
</dbReference>
<dbReference type="Proteomes" id="UP001165393">
    <property type="component" value="Unassembled WGS sequence"/>
</dbReference>
<keyword evidence="5" id="KW-1185">Reference proteome</keyword>
<dbReference type="PANTHER" id="PTHR11669:SF8">
    <property type="entry name" value="DNA POLYMERASE III SUBUNIT DELTA"/>
    <property type="match status" value="1"/>
</dbReference>
<organism evidence="4 5">
    <name type="scientific">Echinimonas agarilytica</name>
    <dbReference type="NCBI Taxonomy" id="1215918"/>
    <lineage>
        <taxon>Bacteria</taxon>
        <taxon>Pseudomonadati</taxon>
        <taxon>Pseudomonadota</taxon>
        <taxon>Gammaproteobacteria</taxon>
        <taxon>Alteromonadales</taxon>
        <taxon>Echinimonadaceae</taxon>
        <taxon>Echinimonas</taxon>
    </lineage>
</organism>
<keyword evidence="4" id="KW-0548">Nucleotidyltransferase</keyword>
<dbReference type="EC" id="2.7.7.7" evidence="1"/>
<protein>
    <recommendedName>
        <fullName evidence="1">DNA-directed DNA polymerase</fullName>
        <ecNumber evidence="1">2.7.7.7</ecNumber>
    </recommendedName>
</protein>
<dbReference type="RefSeq" id="WP_251261276.1">
    <property type="nucleotide sequence ID" value="NZ_JAMQGP010000003.1"/>
</dbReference>
<dbReference type="GO" id="GO:0008408">
    <property type="term" value="F:3'-5' exonuclease activity"/>
    <property type="evidence" value="ECO:0007669"/>
    <property type="project" value="InterPro"/>
</dbReference>
<gene>
    <name evidence="4" type="primary">holB</name>
    <name evidence="4" type="ORF">NAF29_09315</name>
</gene>
<evidence type="ECO:0000256" key="3">
    <source>
        <dbReference type="ARBA" id="ARBA00049244"/>
    </source>
</evidence>
<dbReference type="Gene3D" id="3.40.50.300">
    <property type="entry name" value="P-loop containing nucleotide triphosphate hydrolases"/>
    <property type="match status" value="1"/>
</dbReference>
<keyword evidence="4" id="KW-0808">Transferase</keyword>
<dbReference type="GO" id="GO:0009360">
    <property type="term" value="C:DNA polymerase III complex"/>
    <property type="evidence" value="ECO:0007669"/>
    <property type="project" value="TreeGrafter"/>
</dbReference>
<comment type="caution">
    <text evidence="4">The sequence shown here is derived from an EMBL/GenBank/DDBJ whole genome shotgun (WGS) entry which is preliminary data.</text>
</comment>
<evidence type="ECO:0000313" key="5">
    <source>
        <dbReference type="Proteomes" id="UP001165393"/>
    </source>
</evidence>
<dbReference type="EMBL" id="JAMQGP010000003">
    <property type="protein sequence ID" value="MCM2679862.1"/>
    <property type="molecule type" value="Genomic_DNA"/>
</dbReference>
<evidence type="ECO:0000313" key="4">
    <source>
        <dbReference type="EMBL" id="MCM2679862.1"/>
    </source>
</evidence>
<reference evidence="4 5" key="1">
    <citation type="journal article" date="2013" name="Antonie Van Leeuwenhoek">
        <title>Echinimonas agarilytica gen. nov., sp. nov., a new gammaproteobacterium isolated from the sea urchin Strongylocentrotus intermedius.</title>
        <authorList>
            <person name="Nedashkovskaya O.I."/>
            <person name="Stenkova A.M."/>
            <person name="Zhukova N.V."/>
            <person name="Van Trappen S."/>
            <person name="Lee J.S."/>
            <person name="Kim S.B."/>
        </authorList>
    </citation>
    <scope>NUCLEOTIDE SEQUENCE [LARGE SCALE GENOMIC DNA]</scope>
    <source>
        <strain evidence="4 5">KMM 6351</strain>
    </source>
</reference>
<dbReference type="AlphaFoldDB" id="A0AA41W6Y2"/>
<dbReference type="Pfam" id="PF13177">
    <property type="entry name" value="DNA_pol3_delta2"/>
    <property type="match status" value="1"/>
</dbReference>
<sequence length="332" mass="36340">MTELFPWQATSQNYLLQLIASDRLPHAMLFSGTHGIGKGRLVEWLAHRLLCHQPTSQGACGVCRSCLLLKAGSHPDLIQIESDKASIGVDLIRQAITSLSETAHQQGARVVIIEHAQNMTESASNALLKTLEEPGRQSFLLLTSPSASQLMATITSRCQNYVVPVPDENIALEWLQQQGSDATEAHLRLNCGAPLVTQKFVSDGNHLRLDAFLVRMLGVLKGQVPAQELVDEAVADSPESFAWLCALLLDVQKVMAGASKDYLVFANHWTELQGVAAMYDHQCPDWAPWLSRWQLALSGRGLNLSMQWQAMLSELSLQLGAESALTLSGKLP</sequence>
<dbReference type="GO" id="GO:0003887">
    <property type="term" value="F:DNA-directed DNA polymerase activity"/>
    <property type="evidence" value="ECO:0007669"/>
    <property type="project" value="UniProtKB-KW"/>
</dbReference>
<dbReference type="SUPFAM" id="SSF52540">
    <property type="entry name" value="P-loop containing nucleoside triphosphate hydrolases"/>
    <property type="match status" value="1"/>
</dbReference>
<accession>A0AA41W6Y2</accession>